<evidence type="ECO:0000256" key="1">
    <source>
        <dbReference type="ARBA" id="ARBA00005199"/>
    </source>
</evidence>
<proteinExistence type="inferred from homology"/>
<dbReference type="InterPro" id="IPR044651">
    <property type="entry name" value="OTSB-like"/>
</dbReference>
<evidence type="ECO:0000256" key="3">
    <source>
        <dbReference type="ARBA" id="ARBA00022801"/>
    </source>
</evidence>
<comment type="similarity">
    <text evidence="2 4">Belongs to the trehalose phosphatase family.</text>
</comment>
<dbReference type="Gene3D" id="3.30.70.1020">
    <property type="entry name" value="Trehalose-6-phosphate phosphatase related protein, domain 2"/>
    <property type="match status" value="1"/>
</dbReference>
<dbReference type="InterPro" id="IPR003337">
    <property type="entry name" value="Trehalose_PPase"/>
</dbReference>
<comment type="caution">
    <text evidence="6">The sequence shown here is derived from an EMBL/GenBank/DDBJ whole genome shotgun (WGS) entry which is preliminary data.</text>
</comment>
<dbReference type="CDD" id="cd01627">
    <property type="entry name" value="HAD_TPP"/>
    <property type="match status" value="1"/>
</dbReference>
<dbReference type="Proteomes" id="UP000620262">
    <property type="component" value="Unassembled WGS sequence"/>
</dbReference>
<sequence>MANSNQLPEAPPSGSASRQDETLSTLSSYLQNGALFLDIDGTLLDLAPTPDEIFVPPSLPAQLDALSQRLGGALALVTGRGLTYADRLFAPYPFPIAGLHGAERRNPDGSIFKMEPTAEFERLKIELRAETAGWTGILIEDKGAAVAAHFRLAPARQAELTELMQHFLKRAGPDWTLQHGKMVLEIRPARANKGDALESFLAAPAFRGRHPIAIGDDVTDETMFSMANRLGGYSIRVGPPSADTAARGTLPSAEMVREIVARFAG</sequence>
<accession>A0ABR9IMF7</accession>
<evidence type="ECO:0000313" key="7">
    <source>
        <dbReference type="Proteomes" id="UP000620262"/>
    </source>
</evidence>
<protein>
    <recommendedName>
        <fullName evidence="4">Trehalose 6-phosphate phosphatase</fullName>
        <ecNumber evidence="4">3.1.3.12</ecNumber>
    </recommendedName>
</protein>
<feature type="region of interest" description="Disordered" evidence="5">
    <location>
        <begin position="1"/>
        <end position="22"/>
    </location>
</feature>
<evidence type="ECO:0000313" key="6">
    <source>
        <dbReference type="EMBL" id="MBE1504371.1"/>
    </source>
</evidence>
<dbReference type="InterPro" id="IPR006379">
    <property type="entry name" value="HAD-SF_hydro_IIB"/>
</dbReference>
<organism evidence="6 7">
    <name type="scientific">Rhizobium viscosum</name>
    <name type="common">Arthrobacter viscosus</name>
    <dbReference type="NCBI Taxonomy" id="1673"/>
    <lineage>
        <taxon>Bacteria</taxon>
        <taxon>Pseudomonadati</taxon>
        <taxon>Pseudomonadota</taxon>
        <taxon>Alphaproteobacteria</taxon>
        <taxon>Hyphomicrobiales</taxon>
        <taxon>Rhizobiaceae</taxon>
        <taxon>Rhizobium/Agrobacterium group</taxon>
        <taxon>Rhizobium</taxon>
    </lineage>
</organism>
<gene>
    <name evidence="6" type="ORF">H4W29_001552</name>
</gene>
<name>A0ABR9IMF7_RHIVS</name>
<keyword evidence="4" id="KW-0479">Metal-binding</keyword>
<comment type="cofactor">
    <cofactor evidence="4">
        <name>Mg(2+)</name>
        <dbReference type="ChEBI" id="CHEBI:18420"/>
    </cofactor>
</comment>
<evidence type="ECO:0000256" key="4">
    <source>
        <dbReference type="RuleBase" id="RU361117"/>
    </source>
</evidence>
<comment type="function">
    <text evidence="4">Removes the phosphate from trehalose 6-phosphate to produce free trehalose.</text>
</comment>
<dbReference type="GO" id="GO:0004805">
    <property type="term" value="F:trehalose-phosphatase activity"/>
    <property type="evidence" value="ECO:0007669"/>
    <property type="project" value="UniProtKB-EC"/>
</dbReference>
<dbReference type="InterPro" id="IPR036412">
    <property type="entry name" value="HAD-like_sf"/>
</dbReference>
<dbReference type="Pfam" id="PF02358">
    <property type="entry name" value="Trehalose_PPase"/>
    <property type="match status" value="1"/>
</dbReference>
<comment type="pathway">
    <text evidence="1 4">Glycan biosynthesis; trehalose biosynthesis.</text>
</comment>
<evidence type="ECO:0000256" key="2">
    <source>
        <dbReference type="ARBA" id="ARBA00008770"/>
    </source>
</evidence>
<keyword evidence="7" id="KW-1185">Reference proteome</keyword>
<reference evidence="6 7" key="1">
    <citation type="submission" date="2020-10" db="EMBL/GenBank/DDBJ databases">
        <title>Sequencing the genomes of 1000 actinobacteria strains.</title>
        <authorList>
            <person name="Klenk H.-P."/>
        </authorList>
    </citation>
    <scope>NUCLEOTIDE SEQUENCE [LARGE SCALE GENOMIC DNA]</scope>
    <source>
        <strain evidence="6 7">DSM 7307</strain>
    </source>
</reference>
<keyword evidence="3 4" id="KW-0378">Hydrolase</keyword>
<dbReference type="EMBL" id="JADBEC010000001">
    <property type="protein sequence ID" value="MBE1504371.1"/>
    <property type="molecule type" value="Genomic_DNA"/>
</dbReference>
<dbReference type="PANTHER" id="PTHR43768">
    <property type="entry name" value="TREHALOSE 6-PHOSPHATE PHOSPHATASE"/>
    <property type="match status" value="1"/>
</dbReference>
<dbReference type="NCBIfam" id="TIGR01484">
    <property type="entry name" value="HAD-SF-IIB"/>
    <property type="match status" value="1"/>
</dbReference>
<dbReference type="RefSeq" id="WP_192728414.1">
    <property type="nucleotide sequence ID" value="NZ_BAAAVL010000001.1"/>
</dbReference>
<dbReference type="InterPro" id="IPR023214">
    <property type="entry name" value="HAD_sf"/>
</dbReference>
<dbReference type="PANTHER" id="PTHR43768:SF3">
    <property type="entry name" value="TREHALOSE 6-PHOSPHATE PHOSPHATASE"/>
    <property type="match status" value="1"/>
</dbReference>
<dbReference type="NCBIfam" id="TIGR00685">
    <property type="entry name" value="T6PP"/>
    <property type="match status" value="1"/>
</dbReference>
<evidence type="ECO:0000256" key="5">
    <source>
        <dbReference type="SAM" id="MobiDB-lite"/>
    </source>
</evidence>
<dbReference type="EC" id="3.1.3.12" evidence="4"/>
<comment type="catalytic activity">
    <reaction evidence="4">
        <text>alpha,alpha-trehalose 6-phosphate + H2O = alpha,alpha-trehalose + phosphate</text>
        <dbReference type="Rhea" id="RHEA:23420"/>
        <dbReference type="ChEBI" id="CHEBI:15377"/>
        <dbReference type="ChEBI" id="CHEBI:16551"/>
        <dbReference type="ChEBI" id="CHEBI:43474"/>
        <dbReference type="ChEBI" id="CHEBI:58429"/>
        <dbReference type="EC" id="3.1.3.12"/>
    </reaction>
</comment>
<dbReference type="SUPFAM" id="SSF56784">
    <property type="entry name" value="HAD-like"/>
    <property type="match status" value="1"/>
</dbReference>
<dbReference type="Gene3D" id="3.40.50.1000">
    <property type="entry name" value="HAD superfamily/HAD-like"/>
    <property type="match status" value="1"/>
</dbReference>
<keyword evidence="4" id="KW-0460">Magnesium</keyword>